<reference evidence="2" key="2">
    <citation type="journal article" date="2015" name="Fish Shellfish Immunol.">
        <title>Early steps in the European eel (Anguilla anguilla)-Vibrio vulnificus interaction in the gills: Role of the RtxA13 toxin.</title>
        <authorList>
            <person name="Callol A."/>
            <person name="Pajuelo D."/>
            <person name="Ebbesson L."/>
            <person name="Teles M."/>
            <person name="MacKenzie S."/>
            <person name="Amaro C."/>
        </authorList>
    </citation>
    <scope>NUCLEOTIDE SEQUENCE</scope>
</reference>
<keyword evidence="1" id="KW-0472">Membrane</keyword>
<keyword evidence="1" id="KW-1133">Transmembrane helix</keyword>
<name>A0A0E9R255_ANGAN</name>
<dbReference type="EMBL" id="GBXM01086007">
    <property type="protein sequence ID" value="JAH22570.1"/>
    <property type="molecule type" value="Transcribed_RNA"/>
</dbReference>
<evidence type="ECO:0000256" key="1">
    <source>
        <dbReference type="SAM" id="Phobius"/>
    </source>
</evidence>
<organism evidence="2">
    <name type="scientific">Anguilla anguilla</name>
    <name type="common">European freshwater eel</name>
    <name type="synonym">Muraena anguilla</name>
    <dbReference type="NCBI Taxonomy" id="7936"/>
    <lineage>
        <taxon>Eukaryota</taxon>
        <taxon>Metazoa</taxon>
        <taxon>Chordata</taxon>
        <taxon>Craniata</taxon>
        <taxon>Vertebrata</taxon>
        <taxon>Euteleostomi</taxon>
        <taxon>Actinopterygii</taxon>
        <taxon>Neopterygii</taxon>
        <taxon>Teleostei</taxon>
        <taxon>Anguilliformes</taxon>
        <taxon>Anguillidae</taxon>
        <taxon>Anguilla</taxon>
    </lineage>
</organism>
<accession>A0A0E9R255</accession>
<protein>
    <submittedName>
        <fullName evidence="2">Uncharacterized protein</fullName>
    </submittedName>
</protein>
<feature type="transmembrane region" description="Helical" evidence="1">
    <location>
        <begin position="23"/>
        <end position="47"/>
    </location>
</feature>
<evidence type="ECO:0000313" key="2">
    <source>
        <dbReference type="EMBL" id="JAH22570.1"/>
    </source>
</evidence>
<reference evidence="2" key="1">
    <citation type="submission" date="2014-11" db="EMBL/GenBank/DDBJ databases">
        <authorList>
            <person name="Amaro Gonzalez C."/>
        </authorList>
    </citation>
    <scope>NUCLEOTIDE SEQUENCE</scope>
</reference>
<proteinExistence type="predicted"/>
<dbReference type="AlphaFoldDB" id="A0A0E9R255"/>
<sequence length="67" mass="7889">MRAHARYRWEECGLLRALSLSRVYSVSCVCAFLLIWVIIYLCFIMLLNLSMSSLLANITRHLRTRHC</sequence>
<keyword evidence="1" id="KW-0812">Transmembrane</keyword>